<dbReference type="Pfam" id="PF14428">
    <property type="entry name" value="DddA-like"/>
    <property type="match status" value="1"/>
</dbReference>
<evidence type="ECO:0000313" key="2">
    <source>
        <dbReference type="EMBL" id="GDY33641.1"/>
    </source>
</evidence>
<reference evidence="3" key="1">
    <citation type="submission" date="2019-04" db="EMBL/GenBank/DDBJ databases">
        <title>Draft genome sequence of Pseudonocardiaceae bacterium SL3-2-4.</title>
        <authorList>
            <person name="Ningsih F."/>
            <person name="Yokota A."/>
            <person name="Sakai Y."/>
            <person name="Nanatani K."/>
            <person name="Yabe S."/>
            <person name="Oetari A."/>
            <person name="Sjamsuridzal W."/>
        </authorList>
    </citation>
    <scope>NUCLEOTIDE SEQUENCE [LARGE SCALE GENOMIC DNA]</scope>
    <source>
        <strain evidence="3">SL3-2-4</strain>
    </source>
</reference>
<organism evidence="2 3">
    <name type="scientific">Gandjariella thermophila</name>
    <dbReference type="NCBI Taxonomy" id="1931992"/>
    <lineage>
        <taxon>Bacteria</taxon>
        <taxon>Bacillati</taxon>
        <taxon>Actinomycetota</taxon>
        <taxon>Actinomycetes</taxon>
        <taxon>Pseudonocardiales</taxon>
        <taxon>Pseudonocardiaceae</taxon>
        <taxon>Gandjariella</taxon>
    </lineage>
</organism>
<evidence type="ECO:0000313" key="3">
    <source>
        <dbReference type="Proteomes" id="UP000298860"/>
    </source>
</evidence>
<feature type="region of interest" description="Disordered" evidence="1">
    <location>
        <begin position="85"/>
        <end position="117"/>
    </location>
</feature>
<proteinExistence type="predicted"/>
<evidence type="ECO:0000256" key="1">
    <source>
        <dbReference type="SAM" id="MobiDB-lite"/>
    </source>
</evidence>
<sequence length="244" mass="26895">MSVGEIREALRRVTALVSEAIIALVAAEDGLRQAAETTHMLEFGSATGELHEAAQGYEHARQQVVAAIQTAQAVIAAIERYPEYAPGDPVTARPSSPPASRPDAVTRRAAQRSTLRSWVEEERSKLPGYVTSGRYFDPDGHGDVVQSGRASDGAHEKIADFLRENGFLLRSRGSPAMTKHVEAKVAWRMRETQDPALQVELVINNEMCVGPESCLEYLEDILFPGQVLIVHDPARRRVFRGRQQ</sequence>
<dbReference type="InterPro" id="IPR032724">
    <property type="entry name" value="SCP1.201-like"/>
</dbReference>
<comment type="caution">
    <text evidence="2">The sequence shown here is derived from an EMBL/GenBank/DDBJ whole genome shotgun (WGS) entry which is preliminary data.</text>
</comment>
<name>A0A4D4JAE3_9PSEU</name>
<evidence type="ECO:0008006" key="4">
    <source>
        <dbReference type="Google" id="ProtNLM"/>
    </source>
</evidence>
<dbReference type="AlphaFoldDB" id="A0A4D4JAE3"/>
<dbReference type="Proteomes" id="UP000298860">
    <property type="component" value="Unassembled WGS sequence"/>
</dbReference>
<gene>
    <name evidence="2" type="ORF">GTS_52740</name>
</gene>
<protein>
    <recommendedName>
        <fullName evidence="4">SCP1.201-like deaminase</fullName>
    </recommendedName>
</protein>
<accession>A0A4D4JAE3</accession>
<dbReference type="EMBL" id="BJFL01000049">
    <property type="protein sequence ID" value="GDY33641.1"/>
    <property type="molecule type" value="Genomic_DNA"/>
</dbReference>
<keyword evidence="3" id="KW-1185">Reference proteome</keyword>